<gene>
    <name evidence="4" type="primary">LOC112043255</name>
</gene>
<dbReference type="RefSeq" id="XP_023934348.2">
    <property type="nucleotide sequence ID" value="XM_024078580.2"/>
</dbReference>
<dbReference type="AlphaFoldDB" id="A0A6J1MN50"/>
<dbReference type="Proteomes" id="UP001652582">
    <property type="component" value="Chromosome 27"/>
</dbReference>
<feature type="coiled-coil region" evidence="1">
    <location>
        <begin position="198"/>
        <end position="256"/>
    </location>
</feature>
<keyword evidence="1" id="KW-0175">Coiled coil</keyword>
<accession>A0A6J1MN50</accession>
<evidence type="ECO:0000256" key="2">
    <source>
        <dbReference type="SAM" id="MobiDB-lite"/>
    </source>
</evidence>
<dbReference type="GeneID" id="112043255"/>
<dbReference type="OrthoDB" id="8113238at2759"/>
<organism evidence="3 4">
    <name type="scientific">Bicyclus anynana</name>
    <name type="common">Squinting bush brown butterfly</name>
    <dbReference type="NCBI Taxonomy" id="110368"/>
    <lineage>
        <taxon>Eukaryota</taxon>
        <taxon>Metazoa</taxon>
        <taxon>Ecdysozoa</taxon>
        <taxon>Arthropoda</taxon>
        <taxon>Hexapoda</taxon>
        <taxon>Insecta</taxon>
        <taxon>Pterygota</taxon>
        <taxon>Neoptera</taxon>
        <taxon>Endopterygota</taxon>
        <taxon>Lepidoptera</taxon>
        <taxon>Glossata</taxon>
        <taxon>Ditrysia</taxon>
        <taxon>Papilionoidea</taxon>
        <taxon>Nymphalidae</taxon>
        <taxon>Satyrinae</taxon>
        <taxon>Satyrini</taxon>
        <taxon>Mycalesina</taxon>
        <taxon>Bicyclus</taxon>
    </lineage>
</organism>
<evidence type="ECO:0000313" key="3">
    <source>
        <dbReference type="Proteomes" id="UP001652582"/>
    </source>
</evidence>
<name>A0A6J1MN50_BICAN</name>
<evidence type="ECO:0000256" key="1">
    <source>
        <dbReference type="SAM" id="Coils"/>
    </source>
</evidence>
<dbReference type="KEGG" id="bany:112043255"/>
<proteinExistence type="predicted"/>
<keyword evidence="3" id="KW-1185">Reference proteome</keyword>
<reference evidence="4" key="1">
    <citation type="submission" date="2025-08" db="UniProtKB">
        <authorList>
            <consortium name="RefSeq"/>
        </authorList>
    </citation>
    <scope>IDENTIFICATION</scope>
</reference>
<protein>
    <submittedName>
        <fullName evidence="4">Uncharacterized protein LOC112043255</fullName>
    </submittedName>
</protein>
<sequence>MDKNKNFAVPKPVRPTSKRATTVTNAVPMTSKKVVPKETFSSRKSIIPGKPNINSRANTTLIADESIWKPESSADVDWDVERAYENFLCQLFEECLVEDKIQKEETQMEVQMSQLANRLQQNVDLLDKTNRRLKDIRFTVEQKNLSDLLSQDCAKFYDITEKSGCEAKIDNLSAAVESRLDYLENTNVDIGYNAESGHKQLLDAVNEATEGLERIKKNCKLDPTKFTEYNKLHNNLEKMENVKLELESAKREFEKKFPKFSERLLNAVSDTLATVVDNDEDN</sequence>
<evidence type="ECO:0000313" key="4">
    <source>
        <dbReference type="RefSeq" id="XP_023934348.2"/>
    </source>
</evidence>
<feature type="region of interest" description="Disordered" evidence="2">
    <location>
        <begin position="1"/>
        <end position="21"/>
    </location>
</feature>